<accession>A0A843WJS2</accession>
<protein>
    <submittedName>
        <fullName evidence="1">Uncharacterized protein</fullName>
    </submittedName>
</protein>
<dbReference type="AlphaFoldDB" id="A0A843WJS2"/>
<reference evidence="1" key="1">
    <citation type="submission" date="2017-07" db="EMBL/GenBank/DDBJ databases">
        <title>Taro Niue Genome Assembly and Annotation.</title>
        <authorList>
            <person name="Atibalentja N."/>
            <person name="Keating K."/>
            <person name="Fields C.J."/>
        </authorList>
    </citation>
    <scope>NUCLEOTIDE SEQUENCE</scope>
    <source>
        <strain evidence="1">Niue_2</strain>
        <tissue evidence="1">Leaf</tissue>
    </source>
</reference>
<organism evidence="1 2">
    <name type="scientific">Colocasia esculenta</name>
    <name type="common">Wild taro</name>
    <name type="synonym">Arum esculentum</name>
    <dbReference type="NCBI Taxonomy" id="4460"/>
    <lineage>
        <taxon>Eukaryota</taxon>
        <taxon>Viridiplantae</taxon>
        <taxon>Streptophyta</taxon>
        <taxon>Embryophyta</taxon>
        <taxon>Tracheophyta</taxon>
        <taxon>Spermatophyta</taxon>
        <taxon>Magnoliopsida</taxon>
        <taxon>Liliopsida</taxon>
        <taxon>Araceae</taxon>
        <taxon>Aroideae</taxon>
        <taxon>Colocasieae</taxon>
        <taxon>Colocasia</taxon>
    </lineage>
</organism>
<evidence type="ECO:0000313" key="2">
    <source>
        <dbReference type="Proteomes" id="UP000652761"/>
    </source>
</evidence>
<name>A0A843WJS2_COLES</name>
<keyword evidence="2" id="KW-1185">Reference proteome</keyword>
<sequence length="91" mass="9961">MPCMGLQLCGLQIVRLCGPAGWAQKAHKFSVCECSRGWRRVLNVTVLSVTFWLPPFAVFIRMSTACCAMGDLADVNSGKAMASYVAFLSRQ</sequence>
<evidence type="ECO:0000313" key="1">
    <source>
        <dbReference type="EMBL" id="MQM06908.1"/>
    </source>
</evidence>
<dbReference type="Proteomes" id="UP000652761">
    <property type="component" value="Unassembled WGS sequence"/>
</dbReference>
<proteinExistence type="predicted"/>
<dbReference type="EMBL" id="NMUH01003737">
    <property type="protein sequence ID" value="MQM06908.1"/>
    <property type="molecule type" value="Genomic_DNA"/>
</dbReference>
<comment type="caution">
    <text evidence="1">The sequence shown here is derived from an EMBL/GenBank/DDBJ whole genome shotgun (WGS) entry which is preliminary data.</text>
</comment>
<gene>
    <name evidence="1" type="ORF">Taro_039738</name>
</gene>